<dbReference type="SMART" id="SM00733">
    <property type="entry name" value="Mterf"/>
    <property type="match status" value="6"/>
</dbReference>
<dbReference type="Gene3D" id="1.25.70.10">
    <property type="entry name" value="Transcription termination factor 3, mitochondrial"/>
    <property type="match status" value="2"/>
</dbReference>
<dbReference type="FunFam" id="1.25.70.10:FF:000019">
    <property type="entry name" value="mTERF family protein"/>
    <property type="match status" value="1"/>
</dbReference>
<dbReference type="GO" id="GO:0009507">
    <property type="term" value="C:chloroplast"/>
    <property type="evidence" value="ECO:0000318"/>
    <property type="project" value="GO_Central"/>
</dbReference>
<dbReference type="GO" id="GO:0006353">
    <property type="term" value="P:DNA-templated transcription termination"/>
    <property type="evidence" value="ECO:0007669"/>
    <property type="project" value="UniProtKB-KW"/>
</dbReference>
<evidence type="ECO:0000256" key="1">
    <source>
        <dbReference type="ARBA" id="ARBA00007692"/>
    </source>
</evidence>
<evidence type="ECO:0000313" key="5">
    <source>
        <dbReference type="RefSeq" id="XP_019054328.1"/>
    </source>
</evidence>
<dbReference type="GO" id="GO:0009658">
    <property type="term" value="P:chloroplast organization"/>
    <property type="evidence" value="ECO:0000318"/>
    <property type="project" value="GO_Central"/>
</dbReference>
<dbReference type="InterPro" id="IPR003690">
    <property type="entry name" value="MTERF"/>
</dbReference>
<dbReference type="Proteomes" id="UP000189703">
    <property type="component" value="Unplaced"/>
</dbReference>
<keyword evidence="3" id="KW-0809">Transit peptide</keyword>
<keyword evidence="2" id="KW-0804">Transcription</keyword>
<evidence type="ECO:0000256" key="3">
    <source>
        <dbReference type="ARBA" id="ARBA00022946"/>
    </source>
</evidence>
<dbReference type="OrthoDB" id="764594at2759"/>
<evidence type="ECO:0000313" key="4">
    <source>
        <dbReference type="Proteomes" id="UP000189703"/>
    </source>
</evidence>
<proteinExistence type="inferred from homology"/>
<dbReference type="FunFam" id="1.25.70.10:FF:000014">
    <property type="entry name" value="Transcription termination factor MTEF18, mitochondrial"/>
    <property type="match status" value="1"/>
</dbReference>
<dbReference type="PANTHER" id="PTHR13068">
    <property type="entry name" value="CGI-12 PROTEIN-RELATED"/>
    <property type="match status" value="1"/>
</dbReference>
<evidence type="ECO:0000313" key="7">
    <source>
        <dbReference type="RefSeq" id="XP_019054330.1"/>
    </source>
</evidence>
<accession>A0A1U8Q698</accession>
<dbReference type="OMA" id="LHCTRSF"/>
<dbReference type="GeneID" id="104603506"/>
<evidence type="ECO:0000313" key="6">
    <source>
        <dbReference type="RefSeq" id="XP_019054329.1"/>
    </source>
</evidence>
<reference evidence="5 6" key="1">
    <citation type="submission" date="2025-04" db="UniProtKB">
        <authorList>
            <consortium name="RefSeq"/>
        </authorList>
    </citation>
    <scope>IDENTIFICATION</scope>
</reference>
<dbReference type="RefSeq" id="XP_019054330.1">
    <property type="nucleotide sequence ID" value="XM_019198785.1"/>
</dbReference>
<dbReference type="InterPro" id="IPR038538">
    <property type="entry name" value="MTERF_sf"/>
</dbReference>
<sequence>MIVRQILRSITCISRMNLQFHCSWVSPVVSENSLNFGRVRFLCGSRPTHCPWVSSVDSLNLVNLQKIRFFCNSRPVNAGKISFPDPSCSTIVNRISRVARTEAQDALFDYLHCTRNLHFTDAEHISKNSPAFLQNLLSKVESEQEVSRSLSRFLRYNPINEFEPFFESLGLSPSELPSLLPRNLIFLSDDDIMLENYHVLCNYGIPRTKIGKIYKEAREIFAYDYGILASKLQAYEELGLSKATVIKLVICCPSLLIGNVNKEFAQILEKLKHLGIEQDWIRSYLLDNSIYNWKRMLNMICFLEEMGCCEKDMGRLFKMHPGFLLEDSGKKIYMLVALLLKLGLKMSEVLVLFLQYPQILGGNFAKNLWGAVHFMAEIGMETQDIAKIVSMQTLLLGSCSLKKPSTILKKLDMSKDRLCEIIKDDPRKLSSLASKSKLSSNEHAASMGRLHKLAAEDRKILLEKTSFLLRLGYVENSDEMMKALKKFRGKGDQLQERFDCLLNAGLDYHVVSNMVKVAPAVLNQTKDVIEKKIDYLVNHLGYPLKSVVAFPSYLCYDIERINLRFSMYLWLRRKGAAKRRVALSTILACSDARFVRYFVNLHPEGSAEWERLQKSISSI</sequence>
<protein>
    <submittedName>
        <fullName evidence="5 6">Transcription termination factor MTEF18, mitochondrial-like isoform X1</fullName>
    </submittedName>
</protein>
<keyword evidence="2" id="KW-0806">Transcription termination</keyword>
<organism evidence="4 5">
    <name type="scientific">Nelumbo nucifera</name>
    <name type="common">Sacred lotus</name>
    <dbReference type="NCBI Taxonomy" id="4432"/>
    <lineage>
        <taxon>Eukaryota</taxon>
        <taxon>Viridiplantae</taxon>
        <taxon>Streptophyta</taxon>
        <taxon>Embryophyta</taxon>
        <taxon>Tracheophyta</taxon>
        <taxon>Spermatophyta</taxon>
        <taxon>Magnoliopsida</taxon>
        <taxon>Proteales</taxon>
        <taxon>Nelumbonaceae</taxon>
        <taxon>Nelumbo</taxon>
    </lineage>
</organism>
<dbReference type="RefSeq" id="XP_019054328.1">
    <property type="nucleotide sequence ID" value="XM_019198783.1"/>
</dbReference>
<evidence type="ECO:0000256" key="2">
    <source>
        <dbReference type="ARBA" id="ARBA00022472"/>
    </source>
</evidence>
<keyword evidence="2" id="KW-0805">Transcription regulation</keyword>
<gene>
    <name evidence="5 6 7" type="primary">LOC104603506</name>
</gene>
<dbReference type="Pfam" id="PF02536">
    <property type="entry name" value="mTERF"/>
    <property type="match status" value="3"/>
</dbReference>
<dbReference type="PANTHER" id="PTHR13068:SF103">
    <property type="entry name" value="MITOCHONDRIAL TRANSCRIPTION TERMINATION FACTOR FAMILY PROTEIN"/>
    <property type="match status" value="1"/>
</dbReference>
<dbReference type="AlphaFoldDB" id="A0A1U8Q698"/>
<keyword evidence="4" id="KW-1185">Reference proteome</keyword>
<comment type="similarity">
    <text evidence="1">Belongs to the mTERF family.</text>
</comment>
<dbReference type="GO" id="GO:0003676">
    <property type="term" value="F:nucleic acid binding"/>
    <property type="evidence" value="ECO:0007669"/>
    <property type="project" value="InterPro"/>
</dbReference>
<dbReference type="RefSeq" id="XP_019054329.1">
    <property type="nucleotide sequence ID" value="XM_019198784.1"/>
</dbReference>
<name>A0A1U8Q698_NELNU</name>